<gene>
    <name evidence="1" type="ORF">V6M85_03040</name>
</gene>
<sequence>MVKLCIRYDLAVETECNGKDYLYVAEVDIVDNRINWGNIRYIEMVVKYGT</sequence>
<accession>A0AAX4L2C9</accession>
<reference evidence="1 2" key="1">
    <citation type="submission" date="2024-02" db="EMBL/GenBank/DDBJ databases">
        <title>STSV induces naive adaptation in Sulfolobus.</title>
        <authorList>
            <person name="Xiang X."/>
            <person name="Song M."/>
        </authorList>
    </citation>
    <scope>NUCLEOTIDE SEQUENCE [LARGE SCALE GENOMIC DNA]</scope>
    <source>
        <strain evidence="1 2">RT2</strain>
    </source>
</reference>
<dbReference type="Proteomes" id="UP001432202">
    <property type="component" value="Chromosome"/>
</dbReference>
<evidence type="ECO:0000313" key="2">
    <source>
        <dbReference type="Proteomes" id="UP001432202"/>
    </source>
</evidence>
<dbReference type="EMBL" id="CP146016">
    <property type="protein sequence ID" value="WWQ61074.1"/>
    <property type="molecule type" value="Genomic_DNA"/>
</dbReference>
<protein>
    <submittedName>
        <fullName evidence="1">Uncharacterized protein</fullName>
    </submittedName>
</protein>
<organism evidence="1 2">
    <name type="scientific">Sulfolobus tengchongensis</name>
    <dbReference type="NCBI Taxonomy" id="207809"/>
    <lineage>
        <taxon>Archaea</taxon>
        <taxon>Thermoproteota</taxon>
        <taxon>Thermoprotei</taxon>
        <taxon>Sulfolobales</taxon>
        <taxon>Sulfolobaceae</taxon>
        <taxon>Sulfolobus</taxon>
    </lineage>
</organism>
<dbReference type="RefSeq" id="WP_338602837.1">
    <property type="nucleotide sequence ID" value="NZ_CP146016.1"/>
</dbReference>
<keyword evidence="2" id="KW-1185">Reference proteome</keyword>
<proteinExistence type="predicted"/>
<dbReference type="GeneID" id="89335710"/>
<evidence type="ECO:0000313" key="1">
    <source>
        <dbReference type="EMBL" id="WWQ61074.1"/>
    </source>
</evidence>
<dbReference type="AlphaFoldDB" id="A0AAX4L2C9"/>
<name>A0AAX4L2C9_9CREN</name>